<keyword evidence="4" id="KW-1185">Reference proteome</keyword>
<feature type="compositionally biased region" description="Polar residues" evidence="1">
    <location>
        <begin position="145"/>
        <end position="155"/>
    </location>
</feature>
<organism evidence="3 4">
    <name type="scientific">Grifola frondosa</name>
    <name type="common">Maitake</name>
    <name type="synonym">Polyporus frondosus</name>
    <dbReference type="NCBI Taxonomy" id="5627"/>
    <lineage>
        <taxon>Eukaryota</taxon>
        <taxon>Fungi</taxon>
        <taxon>Dikarya</taxon>
        <taxon>Basidiomycota</taxon>
        <taxon>Agaricomycotina</taxon>
        <taxon>Agaricomycetes</taxon>
        <taxon>Polyporales</taxon>
        <taxon>Grifolaceae</taxon>
        <taxon>Grifola</taxon>
    </lineage>
</organism>
<dbReference type="GO" id="GO:0030007">
    <property type="term" value="P:intracellular potassium ion homeostasis"/>
    <property type="evidence" value="ECO:0007669"/>
    <property type="project" value="TreeGrafter"/>
</dbReference>
<dbReference type="InterPro" id="IPR051143">
    <property type="entry name" value="TrkH_K-transport"/>
</dbReference>
<dbReference type="EMBL" id="LUGG01000001">
    <property type="protein sequence ID" value="OBZ78734.1"/>
    <property type="molecule type" value="Genomic_DNA"/>
</dbReference>
<dbReference type="Proteomes" id="UP000092993">
    <property type="component" value="Unassembled WGS sequence"/>
</dbReference>
<evidence type="ECO:0000313" key="3">
    <source>
        <dbReference type="EMBL" id="OBZ78734.1"/>
    </source>
</evidence>
<feature type="compositionally biased region" description="Basic residues" evidence="1">
    <location>
        <begin position="279"/>
        <end position="291"/>
    </location>
</feature>
<dbReference type="GO" id="GO:0005886">
    <property type="term" value="C:plasma membrane"/>
    <property type="evidence" value="ECO:0007669"/>
    <property type="project" value="TreeGrafter"/>
</dbReference>
<name>A0A1C7MUQ9_GRIFR</name>
<accession>A0A1C7MUQ9</accession>
<keyword evidence="2" id="KW-0812">Transmembrane</keyword>
<feature type="transmembrane region" description="Helical" evidence="2">
    <location>
        <begin position="20"/>
        <end position="42"/>
    </location>
</feature>
<feature type="transmembrane region" description="Helical" evidence="2">
    <location>
        <begin position="80"/>
        <end position="101"/>
    </location>
</feature>
<dbReference type="AlphaFoldDB" id="A0A1C7MUQ9"/>
<keyword evidence="2" id="KW-1133">Transmembrane helix</keyword>
<keyword evidence="2" id="KW-0472">Membrane</keyword>
<protein>
    <submittedName>
        <fullName evidence="3">Uncharacterized protein</fullName>
    </submittedName>
</protein>
<evidence type="ECO:0000256" key="1">
    <source>
        <dbReference type="SAM" id="MobiDB-lite"/>
    </source>
</evidence>
<sequence length="314" mass="34138">MSNPLTYARIRKWIEEEANFFRLHLLFFLLVPLIAGAIFYAVNGKYPVSFLDSLFLCYSALTVTGLSVVNLSTITVFQQVILFVLMICGDVTVIAWIMVLVRKRYFRQHVTEIHKRKTTLAKIGSRFAALLYGATGREIPPAPQIQLQPNSQSTGGSFGRSAKPERIQAGEGIGAAIVGGAGTGLGLGVALGGRRVNADNGAIEDLNNGKAHDSPSLRSHRSSASSHIHIAVESSARLSPSTDFTMNIDGDEHGVIADVHSFTSSPRSGASPSPSRQPLHARRIRHSSRIRKRWPRAGVVPVYPFPPADYDRAA</sequence>
<feature type="transmembrane region" description="Helical" evidence="2">
    <location>
        <begin position="54"/>
        <end position="74"/>
    </location>
</feature>
<feature type="compositionally biased region" description="Low complexity" evidence="1">
    <location>
        <begin position="261"/>
        <end position="278"/>
    </location>
</feature>
<gene>
    <name evidence="3" type="ORF">A0H81_00278</name>
</gene>
<feature type="region of interest" description="Disordered" evidence="1">
    <location>
        <begin position="261"/>
        <end position="291"/>
    </location>
</feature>
<comment type="caution">
    <text evidence="3">The sequence shown here is derived from an EMBL/GenBank/DDBJ whole genome shotgun (WGS) entry which is preliminary data.</text>
</comment>
<dbReference type="STRING" id="5627.A0A1C7MUQ9"/>
<dbReference type="GO" id="GO:1990573">
    <property type="term" value="P:potassium ion import across plasma membrane"/>
    <property type="evidence" value="ECO:0007669"/>
    <property type="project" value="TreeGrafter"/>
</dbReference>
<dbReference type="SUPFAM" id="SSF81324">
    <property type="entry name" value="Voltage-gated potassium channels"/>
    <property type="match status" value="1"/>
</dbReference>
<dbReference type="PANTHER" id="PTHR31064:SF30">
    <property type="entry name" value="HIGH-AFFINITY POTASSIUM TRANSPORT PROTEIN-RELATED"/>
    <property type="match status" value="1"/>
</dbReference>
<feature type="region of interest" description="Disordered" evidence="1">
    <location>
        <begin position="201"/>
        <end position="224"/>
    </location>
</feature>
<dbReference type="OrthoDB" id="9999863at2759"/>
<dbReference type="PANTHER" id="PTHR31064">
    <property type="entry name" value="POTASSIUM TRANSPORT PROTEIN DDB_G0292412-RELATED"/>
    <property type="match status" value="1"/>
</dbReference>
<evidence type="ECO:0000313" key="4">
    <source>
        <dbReference type="Proteomes" id="UP000092993"/>
    </source>
</evidence>
<evidence type="ECO:0000256" key="2">
    <source>
        <dbReference type="SAM" id="Phobius"/>
    </source>
</evidence>
<dbReference type="GO" id="GO:0140107">
    <property type="term" value="F:high-affinity potassium ion transmembrane transporter activity"/>
    <property type="evidence" value="ECO:0007669"/>
    <property type="project" value="TreeGrafter"/>
</dbReference>
<reference evidence="3 4" key="1">
    <citation type="submission" date="2016-03" db="EMBL/GenBank/DDBJ databases">
        <title>Whole genome sequencing of Grifola frondosa 9006-11.</title>
        <authorList>
            <person name="Min B."/>
            <person name="Park H."/>
            <person name="Kim J.-G."/>
            <person name="Cho H."/>
            <person name="Oh Y.-L."/>
            <person name="Kong W.-S."/>
            <person name="Choi I.-G."/>
        </authorList>
    </citation>
    <scope>NUCLEOTIDE SEQUENCE [LARGE SCALE GENOMIC DNA]</scope>
    <source>
        <strain evidence="3 4">9006-11</strain>
    </source>
</reference>
<feature type="region of interest" description="Disordered" evidence="1">
    <location>
        <begin position="142"/>
        <end position="161"/>
    </location>
</feature>
<proteinExistence type="predicted"/>